<comment type="caution">
    <text evidence="1">The sequence shown here is derived from an EMBL/GenBank/DDBJ whole genome shotgun (WGS) entry which is preliminary data.</text>
</comment>
<protein>
    <submittedName>
        <fullName evidence="1">Uncharacterized protein</fullName>
    </submittedName>
</protein>
<name>A0ACC0UZ38_9HYPO</name>
<keyword evidence="2" id="KW-1185">Reference proteome</keyword>
<proteinExistence type="predicted"/>
<accession>A0ACC0UZ38</accession>
<dbReference type="Proteomes" id="UP001163324">
    <property type="component" value="Chromosome 5"/>
</dbReference>
<reference evidence="1" key="1">
    <citation type="submission" date="2022-10" db="EMBL/GenBank/DDBJ databases">
        <title>Complete Genome of Trichothecium roseum strain YXFP-22015, a Plant Pathogen Isolated from Citrus.</title>
        <authorList>
            <person name="Wang Y."/>
            <person name="Zhu L."/>
        </authorList>
    </citation>
    <scope>NUCLEOTIDE SEQUENCE</scope>
    <source>
        <strain evidence="1">YXFP-22015</strain>
    </source>
</reference>
<evidence type="ECO:0000313" key="2">
    <source>
        <dbReference type="Proteomes" id="UP001163324"/>
    </source>
</evidence>
<gene>
    <name evidence="1" type="ORF">N3K66_005860</name>
</gene>
<organism evidence="1 2">
    <name type="scientific">Trichothecium roseum</name>
    <dbReference type="NCBI Taxonomy" id="47278"/>
    <lineage>
        <taxon>Eukaryota</taxon>
        <taxon>Fungi</taxon>
        <taxon>Dikarya</taxon>
        <taxon>Ascomycota</taxon>
        <taxon>Pezizomycotina</taxon>
        <taxon>Sordariomycetes</taxon>
        <taxon>Hypocreomycetidae</taxon>
        <taxon>Hypocreales</taxon>
        <taxon>Hypocreales incertae sedis</taxon>
        <taxon>Trichothecium</taxon>
    </lineage>
</organism>
<evidence type="ECO:0000313" key="1">
    <source>
        <dbReference type="EMBL" id="KAI9899399.1"/>
    </source>
</evidence>
<dbReference type="EMBL" id="CM047944">
    <property type="protein sequence ID" value="KAI9899399.1"/>
    <property type="molecule type" value="Genomic_DNA"/>
</dbReference>
<sequence>MGMAAIGVALWKYAMRYSPSNPSFFNRDRFVLSNGHACLFQYVFLHLTGYRSMTMDQLRSYHSARWDSLCPGHPEIEHEGIEVTTGPLGQGLANAVGLAMASRHLAATYNRPGPEGAVVVDNMTWCIVGDACLQEGVGMEAIQLAGHWRLGNLVVVYDNNQITCDGSVDVSNSAEDTNAKMRACGWHVVDVEDGCHDVEALVAALLEGKAEAERPTFVNVRTVIGVGSGVAGDARAHGAAYGADDVRAIKTRFGLDPDEHFVLADEVYGFFRETGPRGERLEQEWEARVHGAYARAHPELHAELSRRIRGELSAPEQDWKAAIPPREAFPTTPTPSRKSAGIICNPLAEKLASLMVGTADLTPSVNMAWPSRVAFQHPGLETACGSGGGDYGGRYVHWGVREFAMAAVSNGLAAFHKGAILPVTSTFFMFYLYAAPGIRMGALQSLQQIHMATHDSIGTGEDGPTHQPVELAALYRAMPNLLYFRPCDTEETAGALLAALGARDTPSMLSLSRHPLEQYPRHSDREGVAKGAYVFAHSSDSPSPSSSGDDDEDGHPADVTLIGVGSEMALAMQTRRLLAETHGLRARVVSFPCQRLFDAQPREYKRRVLQYHRAVPRVVIEAYAANGWERYADAGYTMSGFGKSLPGGEAYRFFGFEAALIAEKVKELVDEVRREGGCDFLRGEFRDLNVVRNHHHC</sequence>